<dbReference type="GO" id="GO:0016740">
    <property type="term" value="F:transferase activity"/>
    <property type="evidence" value="ECO:0007669"/>
    <property type="project" value="UniProtKB-KW"/>
</dbReference>
<dbReference type="SUPFAM" id="SSF56214">
    <property type="entry name" value="4'-phosphopantetheinyl transferase"/>
    <property type="match status" value="2"/>
</dbReference>
<evidence type="ECO:0000313" key="5">
    <source>
        <dbReference type="EMBL" id="MEF3115087.1"/>
    </source>
</evidence>
<feature type="region of interest" description="Disordered" evidence="3">
    <location>
        <begin position="251"/>
        <end position="285"/>
    </location>
</feature>
<dbReference type="EMBL" id="JAVFKM010000008">
    <property type="protein sequence ID" value="MEF3115087.1"/>
    <property type="molecule type" value="Genomic_DNA"/>
</dbReference>
<feature type="domain" description="4'-phosphopantetheinyl transferase" evidence="4">
    <location>
        <begin position="142"/>
        <end position="224"/>
    </location>
</feature>
<dbReference type="Proteomes" id="UP001348265">
    <property type="component" value="Unassembled WGS sequence"/>
</dbReference>
<name>A0ABU7WVC3_9ACTN</name>
<dbReference type="PANTHER" id="PTHR12215:SF10">
    <property type="entry name" value="L-AMINOADIPATE-SEMIALDEHYDE DEHYDROGENASE-PHOSPHOPANTETHEINYL TRANSFERASE"/>
    <property type="match status" value="1"/>
</dbReference>
<comment type="caution">
    <text evidence="5">The sequence shown here is derived from an EMBL/GenBank/DDBJ whole genome shotgun (WGS) entry which is preliminary data.</text>
</comment>
<evidence type="ECO:0000256" key="1">
    <source>
        <dbReference type="ARBA" id="ARBA00010990"/>
    </source>
</evidence>
<organism evidence="5 6">
    <name type="scientific">Streptomyces chrestomyceticus</name>
    <dbReference type="NCBI Taxonomy" id="68185"/>
    <lineage>
        <taxon>Bacteria</taxon>
        <taxon>Bacillati</taxon>
        <taxon>Actinomycetota</taxon>
        <taxon>Actinomycetes</taxon>
        <taxon>Kitasatosporales</taxon>
        <taxon>Streptomycetaceae</taxon>
        <taxon>Streptomyces</taxon>
    </lineage>
</organism>
<dbReference type="RefSeq" id="WP_331787360.1">
    <property type="nucleotide sequence ID" value="NZ_JAVFKM010000008.1"/>
</dbReference>
<dbReference type="InterPro" id="IPR008278">
    <property type="entry name" value="4-PPantetheinyl_Trfase_dom"/>
</dbReference>
<sequence length="285" mass="31098">MPRPPRTPPPGSVRPLDGLLPVTGASWQPVCRELRSTGASVVYGSVADWLPADLGDRRLAAALGQDHARLRHLTRPQVRRRFVASRLLLKTAAGAVLGAAPEELELAYKPGGRPYLRGIDQLDVSLSHTEELLVVGLTRHSRIGVDVERADRRMLGLGTERQVCTPYELEALRRVAEHRRNGELVRLWTLKEAYSKAIGQGLRFRFTEFGFGARDGRIRLLRPDGSPGVGGEWHFGSWRVSGRFTVSAAVHDPGFGDRPGPGGRSPFDAASTGPLPLPDRGSTTC</sequence>
<dbReference type="InterPro" id="IPR037143">
    <property type="entry name" value="4-PPantetheinyl_Trfase_dom_sf"/>
</dbReference>
<reference evidence="5 6" key="1">
    <citation type="submission" date="2023-08" db="EMBL/GenBank/DDBJ databases">
        <authorList>
            <person name="Sharma P."/>
            <person name="Verma V."/>
            <person name="Mohan M.K."/>
            <person name="Dubey A.K."/>
        </authorList>
    </citation>
    <scope>NUCLEOTIDE SEQUENCE [LARGE SCALE GENOMIC DNA]</scope>
    <source>
        <strain evidence="5 6">ADP4</strain>
    </source>
</reference>
<gene>
    <name evidence="5" type="ORF">RB636_18115</name>
</gene>
<dbReference type="Pfam" id="PF01648">
    <property type="entry name" value="ACPS"/>
    <property type="match status" value="1"/>
</dbReference>
<accession>A0ABU7WVC3</accession>
<evidence type="ECO:0000259" key="4">
    <source>
        <dbReference type="Pfam" id="PF01648"/>
    </source>
</evidence>
<evidence type="ECO:0000256" key="2">
    <source>
        <dbReference type="ARBA" id="ARBA00022679"/>
    </source>
</evidence>
<comment type="similarity">
    <text evidence="1">Belongs to the P-Pant transferase superfamily. Gsp/Sfp/HetI/AcpT family.</text>
</comment>
<evidence type="ECO:0000313" key="6">
    <source>
        <dbReference type="Proteomes" id="UP001348265"/>
    </source>
</evidence>
<protein>
    <submittedName>
        <fullName evidence="5">4'-phosphopantetheinyl transferase superfamily protein</fullName>
    </submittedName>
</protein>
<evidence type="ECO:0000256" key="3">
    <source>
        <dbReference type="SAM" id="MobiDB-lite"/>
    </source>
</evidence>
<dbReference type="PANTHER" id="PTHR12215">
    <property type="entry name" value="PHOSPHOPANTETHEINE TRANSFERASE"/>
    <property type="match status" value="1"/>
</dbReference>
<keyword evidence="2 5" id="KW-0808">Transferase</keyword>
<keyword evidence="6" id="KW-1185">Reference proteome</keyword>
<dbReference type="InterPro" id="IPR050559">
    <property type="entry name" value="P-Pant_transferase_sf"/>
</dbReference>
<proteinExistence type="inferred from homology"/>
<dbReference type="Gene3D" id="3.90.470.20">
    <property type="entry name" value="4'-phosphopantetheinyl transferase domain"/>
    <property type="match status" value="2"/>
</dbReference>